<evidence type="ECO:0000313" key="3">
    <source>
        <dbReference type="EMBL" id="MBC9719372.1"/>
    </source>
</evidence>
<feature type="non-terminal residue" evidence="3">
    <location>
        <position position="1"/>
    </location>
</feature>
<proteinExistence type="predicted"/>
<accession>A0ABR7SWP8</accession>
<name>A0ABR7SWP8_9ACTN</name>
<evidence type="ECO:0000313" key="4">
    <source>
        <dbReference type="Proteomes" id="UP000642284"/>
    </source>
</evidence>
<dbReference type="Proteomes" id="UP000642284">
    <property type="component" value="Unassembled WGS sequence"/>
</dbReference>
<feature type="domain" description="DUF317" evidence="2">
    <location>
        <begin position="29"/>
        <end position="66"/>
    </location>
</feature>
<organism evidence="3 4">
    <name type="scientific">Streptomyces polyasparticus</name>
    <dbReference type="NCBI Taxonomy" id="2767826"/>
    <lineage>
        <taxon>Bacteria</taxon>
        <taxon>Bacillati</taxon>
        <taxon>Actinomycetota</taxon>
        <taxon>Actinomycetes</taxon>
        <taxon>Kitasatosporales</taxon>
        <taxon>Streptomycetaceae</taxon>
        <taxon>Streptomyces</taxon>
    </lineage>
</organism>
<dbReference type="InterPro" id="IPR005523">
    <property type="entry name" value="DUF317_SPDY"/>
</dbReference>
<protein>
    <submittedName>
        <fullName evidence="3">DUF317 domain-containing protein</fullName>
    </submittedName>
</protein>
<reference evidence="3 4" key="1">
    <citation type="submission" date="2020-08" db="EMBL/GenBank/DDBJ databases">
        <title>Genemic of Streptomyces polyaspartic.</title>
        <authorList>
            <person name="Liu W."/>
        </authorList>
    </citation>
    <scope>NUCLEOTIDE SEQUENCE [LARGE SCALE GENOMIC DNA]</scope>
    <source>
        <strain evidence="3 4">TRM66268-LWL</strain>
    </source>
</reference>
<gene>
    <name evidence="3" type="ORF">H9Y04_43370</name>
</gene>
<sequence>GLSRHGHVCHQVLLPARRSTVDRTDPLMAARRAPDTTTGWLAVAHPNTPTHLIHALCEALSDPAPVPRPVPAPPGTTITHP</sequence>
<dbReference type="Pfam" id="PF03771">
    <property type="entry name" value="SPDY"/>
    <property type="match status" value="1"/>
</dbReference>
<comment type="caution">
    <text evidence="3">The sequence shown here is derived from an EMBL/GenBank/DDBJ whole genome shotgun (WGS) entry which is preliminary data.</text>
</comment>
<evidence type="ECO:0000256" key="1">
    <source>
        <dbReference type="SAM" id="MobiDB-lite"/>
    </source>
</evidence>
<feature type="region of interest" description="Disordered" evidence="1">
    <location>
        <begin position="62"/>
        <end position="81"/>
    </location>
</feature>
<keyword evidence="4" id="KW-1185">Reference proteome</keyword>
<feature type="compositionally biased region" description="Pro residues" evidence="1">
    <location>
        <begin position="64"/>
        <end position="74"/>
    </location>
</feature>
<dbReference type="EMBL" id="JACTVJ010000039">
    <property type="protein sequence ID" value="MBC9719372.1"/>
    <property type="molecule type" value="Genomic_DNA"/>
</dbReference>
<evidence type="ECO:0000259" key="2">
    <source>
        <dbReference type="Pfam" id="PF03771"/>
    </source>
</evidence>